<name>A0A1M6YR37_9FIRM</name>
<evidence type="ECO:0000313" key="2">
    <source>
        <dbReference type="EMBL" id="SHL20499.1"/>
    </source>
</evidence>
<proteinExistence type="predicted"/>
<reference evidence="2 3" key="1">
    <citation type="submission" date="2016-11" db="EMBL/GenBank/DDBJ databases">
        <authorList>
            <person name="Jaros S."/>
            <person name="Januszkiewicz K."/>
            <person name="Wedrychowicz H."/>
        </authorList>
    </citation>
    <scope>NUCLEOTIDE SEQUENCE [LARGE SCALE GENOMIC DNA]</scope>
    <source>
        <strain evidence="2 3">DSM 15929</strain>
    </source>
</reference>
<dbReference type="EMBL" id="FRAC01000026">
    <property type="protein sequence ID" value="SHL20499.1"/>
    <property type="molecule type" value="Genomic_DNA"/>
</dbReference>
<feature type="transmembrane region" description="Helical" evidence="1">
    <location>
        <begin position="7"/>
        <end position="23"/>
    </location>
</feature>
<evidence type="ECO:0000256" key="1">
    <source>
        <dbReference type="SAM" id="Phobius"/>
    </source>
</evidence>
<protein>
    <submittedName>
        <fullName evidence="2">Uncharacterized protein</fullName>
    </submittedName>
</protein>
<gene>
    <name evidence="2" type="ORF">SAMN02745136_04354</name>
</gene>
<keyword evidence="3" id="KW-1185">Reference proteome</keyword>
<dbReference type="AlphaFoldDB" id="A0A1M6YR37"/>
<dbReference type="RefSeq" id="WP_073279140.1">
    <property type="nucleotide sequence ID" value="NZ_FRAC01000026.1"/>
</dbReference>
<keyword evidence="1" id="KW-0812">Transmembrane</keyword>
<dbReference type="Proteomes" id="UP000184386">
    <property type="component" value="Unassembled WGS sequence"/>
</dbReference>
<keyword evidence="1" id="KW-0472">Membrane</keyword>
<sequence length="269" mass="31030">MRGYFKKIICITIIIGCYIFFIGCSGNKNTVNKEVITSTYIEDAMKNIEEGDVTIPISFIKVNNDSNLYPENKIKLDQKNITNIFYMKQYDDYKFLVCLDKYDTLNIAYEYKGTITSLSQIEDWSDVVDSNLFTSKNSTINKIEAFNSICGHKGVRVDGILGATSKFVFYISMDGLEPSILLSTVVSSDLNEYDINNDGYNELISQLDNYMYIYDENTLYYATIEKVDSIKQIYFNDKSHLFEVIKSNGKVKYYTYDSNLKSLMLDYNK</sequence>
<dbReference type="PROSITE" id="PS51257">
    <property type="entry name" value="PROKAR_LIPOPROTEIN"/>
    <property type="match status" value="1"/>
</dbReference>
<accession>A0A1M6YR37</accession>
<keyword evidence="1" id="KW-1133">Transmembrane helix</keyword>
<organism evidence="2 3">
    <name type="scientific">Anaerocolumna jejuensis DSM 15929</name>
    <dbReference type="NCBI Taxonomy" id="1121322"/>
    <lineage>
        <taxon>Bacteria</taxon>
        <taxon>Bacillati</taxon>
        <taxon>Bacillota</taxon>
        <taxon>Clostridia</taxon>
        <taxon>Lachnospirales</taxon>
        <taxon>Lachnospiraceae</taxon>
        <taxon>Anaerocolumna</taxon>
    </lineage>
</organism>
<evidence type="ECO:0000313" key="3">
    <source>
        <dbReference type="Proteomes" id="UP000184386"/>
    </source>
</evidence>